<dbReference type="Proteomes" id="UP000075260">
    <property type="component" value="Unassembled WGS sequence"/>
</dbReference>
<dbReference type="InterPro" id="IPR029058">
    <property type="entry name" value="AB_hydrolase_fold"/>
</dbReference>
<dbReference type="EMBL" id="JEMA01000916">
    <property type="protein sequence ID" value="KYF64368.1"/>
    <property type="molecule type" value="Genomic_DNA"/>
</dbReference>
<protein>
    <submittedName>
        <fullName evidence="1">Uncharacterized protein</fullName>
    </submittedName>
</protein>
<evidence type="ECO:0000313" key="1">
    <source>
        <dbReference type="EMBL" id="KYF64368.1"/>
    </source>
</evidence>
<sequence>MPLKLRVTWRNAGSPLLPDALSDVQATADDAPLPLAGRGPGLREFEIPAGAARVALRARLSAAFNAFEDVAALQEEVLSVEQAFDVTGGGTSLSPAPDPALGQAPPLVDVKAAPGLAHAQIATDFVDITPFWMAYAKYTDEHQREHQPGTELVALGATAGEPKIWFASVPEACKAPPDDGISALVFYRPEGYAYTRVDQRHEMFGLNRYLLSPDPDPDASFWARDVFARDPRDKSRWVYLRCGFEEALAASGKAVVMLHPWPSGTSFGAATTASLPGLADAALRFLGGAQKIGIGRGGARLGKLGLAGFSAGGLPLWQALAANKDRVSEVFAFDARGIAKNEALIARWLGGDAARKLRMTGGHQLDANAAIQRKLATLADEARVSSLPPDKSGYLSGANPRWDHVCSALEESEKDAYRSADWVWHQFAVFGGCPRDGEQGTITFLQRFLEESDL</sequence>
<organism evidence="1 2">
    <name type="scientific">Sorangium cellulosum</name>
    <name type="common">Polyangium cellulosum</name>
    <dbReference type="NCBI Taxonomy" id="56"/>
    <lineage>
        <taxon>Bacteria</taxon>
        <taxon>Pseudomonadati</taxon>
        <taxon>Myxococcota</taxon>
        <taxon>Polyangia</taxon>
        <taxon>Polyangiales</taxon>
        <taxon>Polyangiaceae</taxon>
        <taxon>Sorangium</taxon>
    </lineage>
</organism>
<dbReference type="RefSeq" id="WP_061611741.1">
    <property type="nucleotide sequence ID" value="NZ_JEMA01000916.1"/>
</dbReference>
<gene>
    <name evidence="1" type="ORF">BE15_29630</name>
</gene>
<accession>A0A150Q9R8</accession>
<dbReference type="OrthoDB" id="5487178at2"/>
<reference evidence="1 2" key="1">
    <citation type="submission" date="2014-02" db="EMBL/GenBank/DDBJ databases">
        <title>The small core and large imbalanced accessory genome model reveals a collaborative survival strategy of Sorangium cellulosum strains in nature.</title>
        <authorList>
            <person name="Han K."/>
            <person name="Peng R."/>
            <person name="Blom J."/>
            <person name="Li Y.-Z."/>
        </authorList>
    </citation>
    <scope>NUCLEOTIDE SEQUENCE [LARGE SCALE GENOMIC DNA]</scope>
    <source>
        <strain evidence="1 2">So0008-312</strain>
    </source>
</reference>
<dbReference type="Gene3D" id="3.40.50.1820">
    <property type="entry name" value="alpha/beta hydrolase"/>
    <property type="match status" value="1"/>
</dbReference>
<evidence type="ECO:0000313" key="2">
    <source>
        <dbReference type="Proteomes" id="UP000075260"/>
    </source>
</evidence>
<proteinExistence type="predicted"/>
<name>A0A150Q9R8_SORCE</name>
<dbReference type="SUPFAM" id="SSF53474">
    <property type="entry name" value="alpha/beta-Hydrolases"/>
    <property type="match status" value="1"/>
</dbReference>
<dbReference type="AlphaFoldDB" id="A0A150Q9R8"/>
<comment type="caution">
    <text evidence="1">The sequence shown here is derived from an EMBL/GenBank/DDBJ whole genome shotgun (WGS) entry which is preliminary data.</text>
</comment>